<evidence type="ECO:0000259" key="1">
    <source>
        <dbReference type="Pfam" id="PF07693"/>
    </source>
</evidence>
<dbReference type="PANTHER" id="PTHR22674">
    <property type="entry name" value="NTPASE, KAP FAMILY P-LOOP DOMAIN-CONTAINING 1"/>
    <property type="match status" value="1"/>
</dbReference>
<dbReference type="Pfam" id="PF07693">
    <property type="entry name" value="KAP_NTPase"/>
    <property type="match status" value="1"/>
</dbReference>
<protein>
    <submittedName>
        <fullName evidence="2">P-loop NTPase fold protein</fullName>
    </submittedName>
</protein>
<dbReference type="SUPFAM" id="SSF52540">
    <property type="entry name" value="P-loop containing nucleoside triphosphate hydrolases"/>
    <property type="match status" value="1"/>
</dbReference>
<evidence type="ECO:0000313" key="2">
    <source>
        <dbReference type="EMBL" id="MDH2174012.1"/>
    </source>
</evidence>
<proteinExistence type="predicted"/>
<dbReference type="RefSeq" id="WP_279693965.1">
    <property type="nucleotide sequence ID" value="NZ_JAOCLE010000064.1"/>
</dbReference>
<dbReference type="PANTHER" id="PTHR22674:SF6">
    <property type="entry name" value="NTPASE KAP FAMILY P-LOOP DOMAIN-CONTAINING PROTEIN 1"/>
    <property type="match status" value="1"/>
</dbReference>
<organism evidence="2 3">
    <name type="scientific">Acinetobacter johnsonii</name>
    <dbReference type="NCBI Taxonomy" id="40214"/>
    <lineage>
        <taxon>Bacteria</taxon>
        <taxon>Pseudomonadati</taxon>
        <taxon>Pseudomonadota</taxon>
        <taxon>Gammaproteobacteria</taxon>
        <taxon>Moraxellales</taxon>
        <taxon>Moraxellaceae</taxon>
        <taxon>Acinetobacter</taxon>
    </lineage>
</organism>
<accession>A0AA43BMT6</accession>
<gene>
    <name evidence="2" type="ORF">N5J46_16625</name>
</gene>
<dbReference type="InterPro" id="IPR011646">
    <property type="entry name" value="KAP_P-loop"/>
</dbReference>
<evidence type="ECO:0000313" key="3">
    <source>
        <dbReference type="Proteomes" id="UP001162261"/>
    </source>
</evidence>
<dbReference type="InterPro" id="IPR027417">
    <property type="entry name" value="P-loop_NTPase"/>
</dbReference>
<dbReference type="AlphaFoldDB" id="A0AA43BMT6"/>
<dbReference type="InterPro" id="IPR052754">
    <property type="entry name" value="NTPase_KAP_P-loop"/>
</dbReference>
<dbReference type="Gene3D" id="3.40.50.300">
    <property type="entry name" value="P-loop containing nucleotide triphosphate hydrolases"/>
    <property type="match status" value="1"/>
</dbReference>
<reference evidence="2" key="1">
    <citation type="submission" date="2022-09" db="EMBL/GenBank/DDBJ databases">
        <title>Intensive care unit water sources are persistently colonized with multi-drug resistant bacteria and are the site of extensive horizontal gene transfer of antibiotic resistance genes.</title>
        <authorList>
            <person name="Diorio-Toth L."/>
        </authorList>
    </citation>
    <scope>NUCLEOTIDE SEQUENCE</scope>
    <source>
        <strain evidence="2">GD03649</strain>
    </source>
</reference>
<comment type="caution">
    <text evidence="2">The sequence shown here is derived from an EMBL/GenBank/DDBJ whole genome shotgun (WGS) entry which is preliminary data.</text>
</comment>
<dbReference type="EMBL" id="JAOCLH010000058">
    <property type="protein sequence ID" value="MDH2174012.1"/>
    <property type="molecule type" value="Genomic_DNA"/>
</dbReference>
<sequence>MWSDNETIRDYLNFGVVAKTVAEIIEQSQSRPISIGVSGAWGIGKSSMIKLIQNELILKQTNAASGNSKYIFVEFNAWLYQGYDDARAALIDVVAAKIAEEAANRQGFSEKIGELFERIKWFRLMAMTAATAASVFTGIPLNGVVGKTLELFTDSESDSEPASIDADQIEQEGKKYIKEVRDKTPPKQIQALRDTFENLLDEMGVTLVVLIDDLDRCLPETTISTLEAIRLLLFLPHTAFVIAADDQMIKHAVKKHFSGIEDELVINYFDKLIQVPIRVPPLGTHEVRAYMMMMFIDNSTLPDSHKDHLQQKICEQLGKAWQGNRVDINFVKNQNATINSELELKLELADRLAVLMTQATGIAGNPRLIKRFMNALSIRLAMARSQGITLNEGALVKILLFERCAQPKAYTELVASVMNHDSGKPTILKQWESEALAGRDINLSDHWDDSFVKDWLKLQPMLADEDLRGVLYVSREHAPFITKEDRLSTEAIGLLEALLNQASMAGSLFDSLRLIGRHELNILMDKVLIKAQQETEWGAPDILESALVLAKVDELLGQRLANFFKDRPPIQVKASIVPKISDQTWSKPVFEQWKDDEDISRPVKNAISSRNNRRS</sequence>
<name>A0AA43BMT6_ACIJO</name>
<dbReference type="Proteomes" id="UP001162261">
    <property type="component" value="Unassembled WGS sequence"/>
</dbReference>
<feature type="domain" description="KAP NTPase" evidence="1">
    <location>
        <begin position="16"/>
        <end position="380"/>
    </location>
</feature>